<keyword evidence="3" id="KW-1185">Reference proteome</keyword>
<sequence>MAIARAHLRPSASRAYSNNAAPPARQVHLHPSTPSNVRALAPSTITARGESAGNTKFVGPGHQLNDLWLMSSECTVGIVKRYVHPCYSPSAGASRVPPFSPPPHPDDLIAPQPPLRISRDDMLSHDLTMQGFSWRLGRMGTQQQMLGCSSKTSINMKGGELVK</sequence>
<evidence type="ECO:0000256" key="1">
    <source>
        <dbReference type="SAM" id="MobiDB-lite"/>
    </source>
</evidence>
<gene>
    <name evidence="2" type="ORF">FIBSPDRAFT_950143</name>
</gene>
<name>A0A166P5C8_9AGAM</name>
<evidence type="ECO:0000313" key="3">
    <source>
        <dbReference type="Proteomes" id="UP000076532"/>
    </source>
</evidence>
<dbReference type="Proteomes" id="UP000076532">
    <property type="component" value="Unassembled WGS sequence"/>
</dbReference>
<dbReference type="EMBL" id="KV417519">
    <property type="protein sequence ID" value="KZP25729.1"/>
    <property type="molecule type" value="Genomic_DNA"/>
</dbReference>
<proteinExistence type="predicted"/>
<evidence type="ECO:0000313" key="2">
    <source>
        <dbReference type="EMBL" id="KZP25729.1"/>
    </source>
</evidence>
<reference evidence="2 3" key="1">
    <citation type="journal article" date="2016" name="Mol. Biol. Evol.">
        <title>Comparative Genomics of Early-Diverging Mushroom-Forming Fungi Provides Insights into the Origins of Lignocellulose Decay Capabilities.</title>
        <authorList>
            <person name="Nagy L.G."/>
            <person name="Riley R."/>
            <person name="Tritt A."/>
            <person name="Adam C."/>
            <person name="Daum C."/>
            <person name="Floudas D."/>
            <person name="Sun H."/>
            <person name="Yadav J.S."/>
            <person name="Pangilinan J."/>
            <person name="Larsson K.H."/>
            <person name="Matsuura K."/>
            <person name="Barry K."/>
            <person name="Labutti K."/>
            <person name="Kuo R."/>
            <person name="Ohm R.A."/>
            <person name="Bhattacharya S.S."/>
            <person name="Shirouzu T."/>
            <person name="Yoshinaga Y."/>
            <person name="Martin F.M."/>
            <person name="Grigoriev I.V."/>
            <person name="Hibbett D.S."/>
        </authorList>
    </citation>
    <scope>NUCLEOTIDE SEQUENCE [LARGE SCALE GENOMIC DNA]</scope>
    <source>
        <strain evidence="2 3">CBS 109695</strain>
    </source>
</reference>
<accession>A0A166P5C8</accession>
<protein>
    <submittedName>
        <fullName evidence="2">Uncharacterized protein</fullName>
    </submittedName>
</protein>
<feature type="region of interest" description="Disordered" evidence="1">
    <location>
        <begin position="1"/>
        <end position="35"/>
    </location>
</feature>
<organism evidence="2 3">
    <name type="scientific">Athelia psychrophila</name>
    <dbReference type="NCBI Taxonomy" id="1759441"/>
    <lineage>
        <taxon>Eukaryota</taxon>
        <taxon>Fungi</taxon>
        <taxon>Dikarya</taxon>
        <taxon>Basidiomycota</taxon>
        <taxon>Agaricomycotina</taxon>
        <taxon>Agaricomycetes</taxon>
        <taxon>Agaricomycetidae</taxon>
        <taxon>Atheliales</taxon>
        <taxon>Atheliaceae</taxon>
        <taxon>Athelia</taxon>
    </lineage>
</organism>
<dbReference type="AlphaFoldDB" id="A0A166P5C8"/>